<dbReference type="PANTHER" id="PTHR31140">
    <property type="entry name" value="B3 DOMAIN-CONTAINING TRANSCRIPTION FACTOR ABI3"/>
    <property type="match status" value="1"/>
</dbReference>
<keyword evidence="5" id="KW-0539">Nucleus</keyword>
<dbReference type="InterPro" id="IPR015300">
    <property type="entry name" value="DNA-bd_pseudobarrel_sf"/>
</dbReference>
<dbReference type="InterPro" id="IPR003340">
    <property type="entry name" value="B3_DNA-bd"/>
</dbReference>
<organism evidence="7 8">
    <name type="scientific">Hevea brasiliensis</name>
    <name type="common">Para rubber tree</name>
    <name type="synonym">Siphonia brasiliensis</name>
    <dbReference type="NCBI Taxonomy" id="3981"/>
    <lineage>
        <taxon>Eukaryota</taxon>
        <taxon>Viridiplantae</taxon>
        <taxon>Streptophyta</taxon>
        <taxon>Embryophyta</taxon>
        <taxon>Tracheophyta</taxon>
        <taxon>Spermatophyta</taxon>
        <taxon>Magnoliopsida</taxon>
        <taxon>eudicotyledons</taxon>
        <taxon>Gunneridae</taxon>
        <taxon>Pentapetalae</taxon>
        <taxon>rosids</taxon>
        <taxon>fabids</taxon>
        <taxon>Malpighiales</taxon>
        <taxon>Euphorbiaceae</taxon>
        <taxon>Crotonoideae</taxon>
        <taxon>Micrandreae</taxon>
        <taxon>Hevea</taxon>
    </lineage>
</organism>
<evidence type="ECO:0000313" key="7">
    <source>
        <dbReference type="EMBL" id="KAF2319895.1"/>
    </source>
</evidence>
<dbReference type="Pfam" id="PF02362">
    <property type="entry name" value="B3"/>
    <property type="match status" value="1"/>
</dbReference>
<evidence type="ECO:0000259" key="6">
    <source>
        <dbReference type="PROSITE" id="PS50863"/>
    </source>
</evidence>
<keyword evidence="2" id="KW-0805">Transcription regulation</keyword>
<evidence type="ECO:0000313" key="8">
    <source>
        <dbReference type="Proteomes" id="UP000467840"/>
    </source>
</evidence>
<dbReference type="GO" id="GO:0003677">
    <property type="term" value="F:DNA binding"/>
    <property type="evidence" value="ECO:0007669"/>
    <property type="project" value="UniProtKB-KW"/>
</dbReference>
<dbReference type="CDD" id="cd10017">
    <property type="entry name" value="B3_DNA"/>
    <property type="match status" value="1"/>
</dbReference>
<dbReference type="Proteomes" id="UP000467840">
    <property type="component" value="Chromosome 10"/>
</dbReference>
<gene>
    <name evidence="7" type="ORF">GH714_020162</name>
</gene>
<evidence type="ECO:0000256" key="5">
    <source>
        <dbReference type="ARBA" id="ARBA00023242"/>
    </source>
</evidence>
<keyword evidence="8" id="KW-1185">Reference proteome</keyword>
<name>A0A6A6N4V4_HEVBR</name>
<dbReference type="PANTHER" id="PTHR31140:SF146">
    <property type="entry name" value="TF-B3 DOMAIN-CONTAINING PROTEIN"/>
    <property type="match status" value="1"/>
</dbReference>
<evidence type="ECO:0000256" key="4">
    <source>
        <dbReference type="ARBA" id="ARBA00023163"/>
    </source>
</evidence>
<dbReference type="InterPro" id="IPR044800">
    <property type="entry name" value="LEC2-like"/>
</dbReference>
<reference evidence="7 8" key="1">
    <citation type="journal article" date="2020" name="Mol. Plant">
        <title>The Chromosome-Based Rubber Tree Genome Provides New Insights into Spurge Genome Evolution and Rubber Biosynthesis.</title>
        <authorList>
            <person name="Liu J."/>
            <person name="Shi C."/>
            <person name="Shi C.C."/>
            <person name="Li W."/>
            <person name="Zhang Q.J."/>
            <person name="Zhang Y."/>
            <person name="Li K."/>
            <person name="Lu H.F."/>
            <person name="Shi C."/>
            <person name="Zhu S.T."/>
            <person name="Xiao Z.Y."/>
            <person name="Nan H."/>
            <person name="Yue Y."/>
            <person name="Zhu X.G."/>
            <person name="Wu Y."/>
            <person name="Hong X.N."/>
            <person name="Fan G.Y."/>
            <person name="Tong Y."/>
            <person name="Zhang D."/>
            <person name="Mao C.L."/>
            <person name="Liu Y.L."/>
            <person name="Hao S.J."/>
            <person name="Liu W.Q."/>
            <person name="Lv M.Q."/>
            <person name="Zhang H.B."/>
            <person name="Liu Y."/>
            <person name="Hu-Tang G.R."/>
            <person name="Wang J.P."/>
            <person name="Wang J.H."/>
            <person name="Sun Y.H."/>
            <person name="Ni S.B."/>
            <person name="Chen W.B."/>
            <person name="Zhang X.C."/>
            <person name="Jiao Y.N."/>
            <person name="Eichler E.E."/>
            <person name="Li G.H."/>
            <person name="Liu X."/>
            <person name="Gao L.Z."/>
        </authorList>
    </citation>
    <scope>NUCLEOTIDE SEQUENCE [LARGE SCALE GENOMIC DNA]</scope>
    <source>
        <strain evidence="8">cv. GT1</strain>
        <tissue evidence="7">Leaf</tissue>
    </source>
</reference>
<sequence length="136" mass="15554">MVMFSKILTSVDITRRLSAPENCIRALPPAEKGQEMSLHVKDKETGVIWTFRCKIPAEGIPAVGFSKPFVFGNWFQFVRSKDLKPGDMIVFYKEMDDEGTGAQYKIEVKKMKKREPSYLGSYCWTSPAMDSESFHM</sequence>
<comment type="caution">
    <text evidence="7">The sequence shown here is derived from an EMBL/GenBank/DDBJ whole genome shotgun (WGS) entry which is preliminary data.</text>
</comment>
<dbReference type="GO" id="GO:0005634">
    <property type="term" value="C:nucleus"/>
    <property type="evidence" value="ECO:0007669"/>
    <property type="project" value="UniProtKB-SubCell"/>
</dbReference>
<evidence type="ECO:0000256" key="3">
    <source>
        <dbReference type="ARBA" id="ARBA00023125"/>
    </source>
</evidence>
<protein>
    <recommendedName>
        <fullName evidence="6">TF-B3 domain-containing protein</fullName>
    </recommendedName>
</protein>
<feature type="domain" description="TF-B3" evidence="6">
    <location>
        <begin position="2"/>
        <end position="112"/>
    </location>
</feature>
<dbReference type="SUPFAM" id="SSF101936">
    <property type="entry name" value="DNA-binding pseudobarrel domain"/>
    <property type="match status" value="1"/>
</dbReference>
<comment type="subcellular location">
    <subcellularLocation>
        <location evidence="1">Nucleus</location>
    </subcellularLocation>
</comment>
<accession>A0A6A6N4V4</accession>
<dbReference type="AlphaFoldDB" id="A0A6A6N4V4"/>
<keyword evidence="4" id="KW-0804">Transcription</keyword>
<dbReference type="PROSITE" id="PS50863">
    <property type="entry name" value="B3"/>
    <property type="match status" value="1"/>
</dbReference>
<proteinExistence type="predicted"/>
<dbReference type="EMBL" id="JAAGAX010000003">
    <property type="protein sequence ID" value="KAF2319895.1"/>
    <property type="molecule type" value="Genomic_DNA"/>
</dbReference>
<dbReference type="Gene3D" id="2.40.330.10">
    <property type="entry name" value="DNA-binding pseudobarrel domain"/>
    <property type="match status" value="1"/>
</dbReference>
<dbReference type="GO" id="GO:0003700">
    <property type="term" value="F:DNA-binding transcription factor activity"/>
    <property type="evidence" value="ECO:0007669"/>
    <property type="project" value="InterPro"/>
</dbReference>
<keyword evidence="3" id="KW-0238">DNA-binding</keyword>
<evidence type="ECO:0000256" key="2">
    <source>
        <dbReference type="ARBA" id="ARBA00023015"/>
    </source>
</evidence>
<evidence type="ECO:0000256" key="1">
    <source>
        <dbReference type="ARBA" id="ARBA00004123"/>
    </source>
</evidence>